<proteinExistence type="predicted"/>
<feature type="transmembrane region" description="Helical" evidence="1">
    <location>
        <begin position="177"/>
        <end position="203"/>
    </location>
</feature>
<dbReference type="PANTHER" id="PTHR22943">
    <property type="entry name" value="7-TRANSMEMBRANE DOMAIN RECEPTOR C.ELEGANS"/>
    <property type="match status" value="1"/>
</dbReference>
<name>A0AA39LDH7_9BILA</name>
<dbReference type="AlphaFoldDB" id="A0AA39LDH7"/>
<dbReference type="SUPFAM" id="SSF81321">
    <property type="entry name" value="Family A G protein-coupled receptor-like"/>
    <property type="match status" value="1"/>
</dbReference>
<sequence length="325" mass="37361">MLYAIIFHTPSEMKTYRMFLLNICVSDFLVAFGMTFIQPIPASSRKEIERPANDSGISYVIMGPIVYFVLPPINHIITCIFCGVLLYNILTLPYCFLYRYVSLIYIDGQRFLHKKTVFFAVIAIIALVCCSVSFFMVLGDMPKFPVPEIKDWSEYYTHKSDTEEVMFGNLIHMDFHVYYMIGIFAFCVVFGYALLTFCAVQIFRTLYARRNELSKRTLELQRKLALSLACQSSLPVIFVGIPIAIISTTIATNTYTKTINGVATVTFSYQVVFSPLITFIFVKPYRKVLHVRFWFQSKKIFNKVVLPTTSSNQRSVMVITGSFHR</sequence>
<evidence type="ECO:0008006" key="4">
    <source>
        <dbReference type="Google" id="ProtNLM"/>
    </source>
</evidence>
<evidence type="ECO:0000313" key="3">
    <source>
        <dbReference type="Proteomes" id="UP001175271"/>
    </source>
</evidence>
<comment type="caution">
    <text evidence="2">The sequence shown here is derived from an EMBL/GenBank/DDBJ whole genome shotgun (WGS) entry which is preliminary data.</text>
</comment>
<dbReference type="Proteomes" id="UP001175271">
    <property type="component" value="Unassembled WGS sequence"/>
</dbReference>
<feature type="transmembrane region" description="Helical" evidence="1">
    <location>
        <begin position="117"/>
        <end position="138"/>
    </location>
</feature>
<feature type="transmembrane region" description="Helical" evidence="1">
    <location>
        <begin position="258"/>
        <end position="282"/>
    </location>
</feature>
<feature type="transmembrane region" description="Helical" evidence="1">
    <location>
        <begin position="224"/>
        <end position="246"/>
    </location>
</feature>
<dbReference type="InterPro" id="IPR019421">
    <property type="entry name" value="7TM_GPCR_serpentine_rcpt_Srd"/>
</dbReference>
<dbReference type="EMBL" id="JAUCMV010000005">
    <property type="protein sequence ID" value="KAK0392989.1"/>
    <property type="molecule type" value="Genomic_DNA"/>
</dbReference>
<organism evidence="2 3">
    <name type="scientific">Steinernema hermaphroditum</name>
    <dbReference type="NCBI Taxonomy" id="289476"/>
    <lineage>
        <taxon>Eukaryota</taxon>
        <taxon>Metazoa</taxon>
        <taxon>Ecdysozoa</taxon>
        <taxon>Nematoda</taxon>
        <taxon>Chromadorea</taxon>
        <taxon>Rhabditida</taxon>
        <taxon>Tylenchina</taxon>
        <taxon>Panagrolaimomorpha</taxon>
        <taxon>Strongyloidoidea</taxon>
        <taxon>Steinernematidae</taxon>
        <taxon>Steinernema</taxon>
    </lineage>
</organism>
<keyword evidence="1" id="KW-0472">Membrane</keyword>
<dbReference type="PANTHER" id="PTHR22943:SF248">
    <property type="entry name" value="SEVEN TM RECEPTOR"/>
    <property type="match status" value="1"/>
</dbReference>
<reference evidence="2" key="1">
    <citation type="submission" date="2023-06" db="EMBL/GenBank/DDBJ databases">
        <title>Genomic analysis of the entomopathogenic nematode Steinernema hermaphroditum.</title>
        <authorList>
            <person name="Schwarz E.M."/>
            <person name="Heppert J.K."/>
            <person name="Baniya A."/>
            <person name="Schwartz H.T."/>
            <person name="Tan C.-H."/>
            <person name="Antoshechkin I."/>
            <person name="Sternberg P.W."/>
            <person name="Goodrich-Blair H."/>
            <person name="Dillman A.R."/>
        </authorList>
    </citation>
    <scope>NUCLEOTIDE SEQUENCE</scope>
    <source>
        <strain evidence="2">PS9179</strain>
        <tissue evidence="2">Whole animal</tissue>
    </source>
</reference>
<keyword evidence="1" id="KW-1133">Transmembrane helix</keyword>
<evidence type="ECO:0000313" key="2">
    <source>
        <dbReference type="EMBL" id="KAK0392989.1"/>
    </source>
</evidence>
<dbReference type="Pfam" id="PF10317">
    <property type="entry name" value="7TM_GPCR_Srd"/>
    <property type="match status" value="1"/>
</dbReference>
<accession>A0AA39LDH7</accession>
<keyword evidence="3" id="KW-1185">Reference proteome</keyword>
<protein>
    <recommendedName>
        <fullName evidence="4">G-protein coupled receptors family 1 profile domain-containing protein</fullName>
    </recommendedName>
</protein>
<gene>
    <name evidence="2" type="ORF">QR680_000008</name>
</gene>
<feature type="transmembrane region" description="Helical" evidence="1">
    <location>
        <begin position="20"/>
        <end position="40"/>
    </location>
</feature>
<evidence type="ECO:0000256" key="1">
    <source>
        <dbReference type="SAM" id="Phobius"/>
    </source>
</evidence>
<dbReference type="Gene3D" id="1.20.1070.10">
    <property type="entry name" value="Rhodopsin 7-helix transmembrane proteins"/>
    <property type="match status" value="1"/>
</dbReference>
<keyword evidence="1" id="KW-0812">Transmembrane</keyword>
<feature type="transmembrane region" description="Helical" evidence="1">
    <location>
        <begin position="75"/>
        <end position="97"/>
    </location>
</feature>